<dbReference type="Proteomes" id="UP000054007">
    <property type="component" value="Unassembled WGS sequence"/>
</dbReference>
<dbReference type="GO" id="GO:0005634">
    <property type="term" value="C:nucleus"/>
    <property type="evidence" value="ECO:0007669"/>
    <property type="project" value="UniProtKB-SubCell"/>
</dbReference>
<dbReference type="GO" id="GO:0051301">
    <property type="term" value="P:cell division"/>
    <property type="evidence" value="ECO:0007669"/>
    <property type="project" value="UniProtKB-UniRule"/>
</dbReference>
<comment type="subcellular location">
    <subcellularLocation>
        <location evidence="9">Nucleus</location>
    </subcellularLocation>
    <subcellularLocation>
        <location evidence="9">Chromosome</location>
        <location evidence="9">Centromere</location>
        <location evidence="9">Kinetochore</location>
    </subcellularLocation>
</comment>
<evidence type="ECO:0000256" key="3">
    <source>
        <dbReference type="ARBA" id="ARBA00022618"/>
    </source>
</evidence>
<keyword evidence="7 9" id="KW-0131">Cell cycle</keyword>
<keyword evidence="2 9" id="KW-0158">Chromosome</keyword>
<dbReference type="GO" id="GO:0007059">
    <property type="term" value="P:chromosome segregation"/>
    <property type="evidence" value="ECO:0007669"/>
    <property type="project" value="InterPro"/>
</dbReference>
<evidence type="ECO:0000313" key="12">
    <source>
        <dbReference type="EMBL" id="KIY69906.1"/>
    </source>
</evidence>
<dbReference type="Gene3D" id="3.30.457.50">
    <property type="entry name" value="Chromosome segregation protein Spc25"/>
    <property type="match status" value="1"/>
</dbReference>
<evidence type="ECO:0000256" key="6">
    <source>
        <dbReference type="ARBA" id="ARBA00023054"/>
    </source>
</evidence>
<dbReference type="EMBL" id="KN880476">
    <property type="protein sequence ID" value="KIY69906.1"/>
    <property type="molecule type" value="Genomic_DNA"/>
</dbReference>
<evidence type="ECO:0000256" key="1">
    <source>
        <dbReference type="ARBA" id="ARBA00006379"/>
    </source>
</evidence>
<evidence type="ECO:0000313" key="13">
    <source>
        <dbReference type="Proteomes" id="UP000054007"/>
    </source>
</evidence>
<dbReference type="STRING" id="1314674.A0A0D7BJW6"/>
<dbReference type="Pfam" id="PF08234">
    <property type="entry name" value="Spindle_Spc25"/>
    <property type="match status" value="1"/>
</dbReference>
<comment type="subunit">
    <text evidence="9">Component of the NDC80 complex.</text>
</comment>
<keyword evidence="3 9" id="KW-0132">Cell division</keyword>
<organism evidence="12 13">
    <name type="scientific">Cylindrobasidium torrendii FP15055 ss-10</name>
    <dbReference type="NCBI Taxonomy" id="1314674"/>
    <lineage>
        <taxon>Eukaryota</taxon>
        <taxon>Fungi</taxon>
        <taxon>Dikarya</taxon>
        <taxon>Basidiomycota</taxon>
        <taxon>Agaricomycotina</taxon>
        <taxon>Agaricomycetes</taxon>
        <taxon>Agaricomycetidae</taxon>
        <taxon>Agaricales</taxon>
        <taxon>Marasmiineae</taxon>
        <taxon>Physalacriaceae</taxon>
        <taxon>Cylindrobasidium</taxon>
    </lineage>
</organism>
<proteinExistence type="inferred from homology"/>
<dbReference type="PANTHER" id="PTHR14281:SF0">
    <property type="entry name" value="KINETOCHORE PROTEIN SPC25"/>
    <property type="match status" value="1"/>
</dbReference>
<evidence type="ECO:0000256" key="2">
    <source>
        <dbReference type="ARBA" id="ARBA00022454"/>
    </source>
</evidence>
<feature type="domain" description="Chromosome segregation protein Spc25 C-terminal" evidence="11">
    <location>
        <begin position="180"/>
        <end position="246"/>
    </location>
</feature>
<keyword evidence="4 9" id="KW-0498">Mitosis</keyword>
<evidence type="ECO:0000259" key="11">
    <source>
        <dbReference type="Pfam" id="PF08234"/>
    </source>
</evidence>
<name>A0A0D7BJW6_9AGAR</name>
<dbReference type="AlphaFoldDB" id="A0A0D7BJW6"/>
<keyword evidence="8 9" id="KW-0137">Centromere</keyword>
<dbReference type="InterPro" id="IPR045143">
    <property type="entry name" value="Spc25"/>
</dbReference>
<evidence type="ECO:0000256" key="8">
    <source>
        <dbReference type="ARBA" id="ARBA00023328"/>
    </source>
</evidence>
<dbReference type="CDD" id="cd23784">
    <property type="entry name" value="RWD_Spc25"/>
    <property type="match status" value="1"/>
</dbReference>
<comment type="function">
    <text evidence="9">Acts as a component of the essential kinetochore-associated NDC80 complex, which is required for chromosome segregation and spindle checkpoint activity.</text>
</comment>
<evidence type="ECO:0000256" key="10">
    <source>
        <dbReference type="SAM" id="Coils"/>
    </source>
</evidence>
<evidence type="ECO:0000256" key="5">
    <source>
        <dbReference type="ARBA" id="ARBA00022838"/>
    </source>
</evidence>
<evidence type="ECO:0000256" key="9">
    <source>
        <dbReference type="RuleBase" id="RU367150"/>
    </source>
</evidence>
<keyword evidence="9" id="KW-0539">Nucleus</keyword>
<keyword evidence="13" id="KW-1185">Reference proteome</keyword>
<keyword evidence="6 10" id="KW-0175">Coiled coil</keyword>
<dbReference type="InterPro" id="IPR013255">
    <property type="entry name" value="Spc25_C"/>
</dbReference>
<dbReference type="OrthoDB" id="4056921at2759"/>
<accession>A0A0D7BJW6</accession>
<evidence type="ECO:0000256" key="4">
    <source>
        <dbReference type="ARBA" id="ARBA00022776"/>
    </source>
</evidence>
<feature type="coiled-coil region" evidence="10">
    <location>
        <begin position="62"/>
        <end position="138"/>
    </location>
</feature>
<keyword evidence="5 9" id="KW-0995">Kinetochore</keyword>
<gene>
    <name evidence="12" type="ORF">CYLTODRAFT_420226</name>
</gene>
<dbReference type="PANTHER" id="PTHR14281">
    <property type="entry name" value="KINETOCHORE PROTEIN SPC25-RELATED"/>
    <property type="match status" value="1"/>
</dbReference>
<protein>
    <recommendedName>
        <fullName evidence="9">Kinetochore protein SPC25</fullName>
    </recommendedName>
</protein>
<dbReference type="GO" id="GO:0031262">
    <property type="term" value="C:Ndc80 complex"/>
    <property type="evidence" value="ECO:0007669"/>
    <property type="project" value="InterPro"/>
</dbReference>
<reference evidence="12 13" key="1">
    <citation type="journal article" date="2015" name="Fungal Genet. Biol.">
        <title>Evolution of novel wood decay mechanisms in Agaricales revealed by the genome sequences of Fistulina hepatica and Cylindrobasidium torrendii.</title>
        <authorList>
            <person name="Floudas D."/>
            <person name="Held B.W."/>
            <person name="Riley R."/>
            <person name="Nagy L.G."/>
            <person name="Koehler G."/>
            <person name="Ransdell A.S."/>
            <person name="Younus H."/>
            <person name="Chow J."/>
            <person name="Chiniquy J."/>
            <person name="Lipzen A."/>
            <person name="Tritt A."/>
            <person name="Sun H."/>
            <person name="Haridas S."/>
            <person name="LaButti K."/>
            <person name="Ohm R.A."/>
            <person name="Kues U."/>
            <person name="Blanchette R.A."/>
            <person name="Grigoriev I.V."/>
            <person name="Minto R.E."/>
            <person name="Hibbett D.S."/>
        </authorList>
    </citation>
    <scope>NUCLEOTIDE SEQUENCE [LARGE SCALE GENOMIC DNA]</scope>
    <source>
        <strain evidence="12 13">FP15055 ss-10</strain>
    </source>
</reference>
<sequence>MASSRHPTTWRRPPRISTAELIASGADSVDLHKDAFRERSKAFMEKLVAYKTRIFTEENEARASLTETKAKLQAKARDIEAETQVAKAREIAMIDEMAKEREEMAEAEAAVAGVKKQLVAAKAKLADLEREADHFTAIVDDWQQVRQREQSILESSATAIQPDIQVLESALGCVIEGMPNEHILIRFWNIDPSQPDRECTFVIDPSGPQYIVPSSSPRLPSMGILVDRLNDNGDVFGFIILVRQAFAKLFSPS</sequence>
<evidence type="ECO:0000256" key="7">
    <source>
        <dbReference type="ARBA" id="ARBA00023306"/>
    </source>
</evidence>
<comment type="similarity">
    <text evidence="1 9">Belongs to the SPC25 family.</text>
</comment>